<name>A0A6P3XXQ7_DINQU</name>
<dbReference type="SMART" id="SM00355">
    <property type="entry name" value="ZnF_C2H2"/>
    <property type="match status" value="2"/>
</dbReference>
<dbReference type="Proteomes" id="UP000515204">
    <property type="component" value="Unplaced"/>
</dbReference>
<reference evidence="7" key="1">
    <citation type="submission" date="2025-08" db="UniProtKB">
        <authorList>
            <consortium name="RefSeq"/>
        </authorList>
    </citation>
    <scope>IDENTIFICATION</scope>
</reference>
<dbReference type="PROSITE" id="PS50157">
    <property type="entry name" value="ZINC_FINGER_C2H2_2"/>
    <property type="match status" value="2"/>
</dbReference>
<evidence type="ECO:0000256" key="1">
    <source>
        <dbReference type="ARBA" id="ARBA00022723"/>
    </source>
</evidence>
<organism evidence="6 7">
    <name type="scientific">Dinoponera quadriceps</name>
    <name type="common">South American ant</name>
    <dbReference type="NCBI Taxonomy" id="609295"/>
    <lineage>
        <taxon>Eukaryota</taxon>
        <taxon>Metazoa</taxon>
        <taxon>Ecdysozoa</taxon>
        <taxon>Arthropoda</taxon>
        <taxon>Hexapoda</taxon>
        <taxon>Insecta</taxon>
        <taxon>Pterygota</taxon>
        <taxon>Neoptera</taxon>
        <taxon>Endopterygota</taxon>
        <taxon>Hymenoptera</taxon>
        <taxon>Apocrita</taxon>
        <taxon>Aculeata</taxon>
        <taxon>Formicoidea</taxon>
        <taxon>Formicidae</taxon>
        <taxon>Ponerinae</taxon>
        <taxon>Ponerini</taxon>
        <taxon>Dinoponera</taxon>
    </lineage>
</organism>
<dbReference type="SUPFAM" id="SSF57667">
    <property type="entry name" value="beta-beta-alpha zinc fingers"/>
    <property type="match status" value="1"/>
</dbReference>
<dbReference type="Pfam" id="PF00096">
    <property type="entry name" value="zf-C2H2"/>
    <property type="match status" value="2"/>
</dbReference>
<keyword evidence="3" id="KW-0862">Zinc</keyword>
<dbReference type="PROSITE" id="PS00028">
    <property type="entry name" value="ZINC_FINGER_C2H2_1"/>
    <property type="match status" value="1"/>
</dbReference>
<sequence>MESFRVSAGALMDELNMLDPNISDLDTISAPLHRGQTTPAHEQRFMCGECGKGYKWMDNLRRHQRLECGKLPKFHCKICMKMFYRRYELTNHMNMKHHM</sequence>
<evidence type="ECO:0000256" key="3">
    <source>
        <dbReference type="ARBA" id="ARBA00022833"/>
    </source>
</evidence>
<dbReference type="PANTHER" id="PTHR23235:SF60">
    <property type="entry name" value="STRIPE, ISOFORM D"/>
    <property type="match status" value="1"/>
</dbReference>
<proteinExistence type="predicted"/>
<evidence type="ECO:0000313" key="7">
    <source>
        <dbReference type="RefSeq" id="XP_014482703.1"/>
    </source>
</evidence>
<dbReference type="AlphaFoldDB" id="A0A6P3XXQ7"/>
<dbReference type="GO" id="GO:0000981">
    <property type="term" value="F:DNA-binding transcription factor activity, RNA polymerase II-specific"/>
    <property type="evidence" value="ECO:0007669"/>
    <property type="project" value="TreeGrafter"/>
</dbReference>
<dbReference type="GeneID" id="106748558"/>
<dbReference type="Gene3D" id="3.30.160.60">
    <property type="entry name" value="Classic Zinc Finger"/>
    <property type="match status" value="1"/>
</dbReference>
<dbReference type="PANTHER" id="PTHR23235">
    <property type="entry name" value="KRUEPPEL-LIKE TRANSCRIPTION FACTOR"/>
    <property type="match status" value="1"/>
</dbReference>
<protein>
    <submittedName>
        <fullName evidence="7">Zinc finger protein 497-like isoform X1</fullName>
    </submittedName>
</protein>
<dbReference type="InterPro" id="IPR036236">
    <property type="entry name" value="Znf_C2H2_sf"/>
</dbReference>
<dbReference type="OrthoDB" id="10004641at2759"/>
<evidence type="ECO:0000256" key="2">
    <source>
        <dbReference type="ARBA" id="ARBA00022771"/>
    </source>
</evidence>
<keyword evidence="6" id="KW-1185">Reference proteome</keyword>
<gene>
    <name evidence="7" type="primary">LOC106748558</name>
</gene>
<dbReference type="GO" id="GO:0008270">
    <property type="term" value="F:zinc ion binding"/>
    <property type="evidence" value="ECO:0007669"/>
    <property type="project" value="UniProtKB-KW"/>
</dbReference>
<dbReference type="GO" id="GO:0000978">
    <property type="term" value="F:RNA polymerase II cis-regulatory region sequence-specific DNA binding"/>
    <property type="evidence" value="ECO:0007669"/>
    <property type="project" value="TreeGrafter"/>
</dbReference>
<evidence type="ECO:0000313" key="6">
    <source>
        <dbReference type="Proteomes" id="UP000515204"/>
    </source>
</evidence>
<dbReference type="RefSeq" id="XP_014482703.1">
    <property type="nucleotide sequence ID" value="XM_014627217.1"/>
</dbReference>
<feature type="domain" description="C2H2-type" evidence="5">
    <location>
        <begin position="45"/>
        <end position="72"/>
    </location>
</feature>
<evidence type="ECO:0000256" key="4">
    <source>
        <dbReference type="PROSITE-ProRule" id="PRU00042"/>
    </source>
</evidence>
<accession>A0A6P3XXQ7</accession>
<evidence type="ECO:0000259" key="5">
    <source>
        <dbReference type="PROSITE" id="PS50157"/>
    </source>
</evidence>
<dbReference type="InterPro" id="IPR013087">
    <property type="entry name" value="Znf_C2H2_type"/>
</dbReference>
<dbReference type="KEGG" id="dqu:106748558"/>
<keyword evidence="2 4" id="KW-0863">Zinc-finger</keyword>
<keyword evidence="1" id="KW-0479">Metal-binding</keyword>
<feature type="domain" description="C2H2-type" evidence="5">
    <location>
        <begin position="74"/>
        <end position="99"/>
    </location>
</feature>